<feature type="transmembrane region" description="Helical" evidence="1">
    <location>
        <begin position="150"/>
        <end position="173"/>
    </location>
</feature>
<dbReference type="EMBL" id="JBGBPQ010000003">
    <property type="protein sequence ID" value="KAL1526905.1"/>
    <property type="molecule type" value="Genomic_DNA"/>
</dbReference>
<feature type="transmembrane region" description="Helical" evidence="1">
    <location>
        <begin position="331"/>
        <end position="351"/>
    </location>
</feature>
<dbReference type="AlphaFoldDB" id="A0AB34JYB3"/>
<feature type="transmembrane region" description="Helical" evidence="1">
    <location>
        <begin position="86"/>
        <end position="104"/>
    </location>
</feature>
<keyword evidence="3" id="KW-1185">Reference proteome</keyword>
<evidence type="ECO:0000256" key="1">
    <source>
        <dbReference type="SAM" id="Phobius"/>
    </source>
</evidence>
<feature type="transmembrane region" description="Helical" evidence="1">
    <location>
        <begin position="116"/>
        <end position="138"/>
    </location>
</feature>
<feature type="transmembrane region" description="Helical" evidence="1">
    <location>
        <begin position="272"/>
        <end position="294"/>
    </location>
</feature>
<keyword evidence="1" id="KW-0472">Membrane</keyword>
<protein>
    <recommendedName>
        <fullName evidence="4">Dolichol kinase</fullName>
    </recommendedName>
</protein>
<keyword evidence="1" id="KW-1133">Transmembrane helix</keyword>
<evidence type="ECO:0008006" key="4">
    <source>
        <dbReference type="Google" id="ProtNLM"/>
    </source>
</evidence>
<organism evidence="2 3">
    <name type="scientific">Prymnesium parvum</name>
    <name type="common">Toxic golden alga</name>
    <dbReference type="NCBI Taxonomy" id="97485"/>
    <lineage>
        <taxon>Eukaryota</taxon>
        <taxon>Haptista</taxon>
        <taxon>Haptophyta</taxon>
        <taxon>Prymnesiophyceae</taxon>
        <taxon>Prymnesiales</taxon>
        <taxon>Prymnesiaceae</taxon>
        <taxon>Prymnesium</taxon>
    </lineage>
</organism>
<evidence type="ECO:0000313" key="2">
    <source>
        <dbReference type="EMBL" id="KAL1526905.1"/>
    </source>
</evidence>
<gene>
    <name evidence="2" type="ORF">AB1Y20_015596</name>
</gene>
<name>A0AB34JYB3_PRYPA</name>
<comment type="caution">
    <text evidence="2">The sequence shown here is derived from an EMBL/GenBank/DDBJ whole genome shotgun (WGS) entry which is preliminary data.</text>
</comment>
<sequence>MLLIGTPEYLRSWRAVGCMQARVPPARSTPSPPSIRRRISSAASSAEDLPELLLGDHNLKHLQGHVRRVKENRLTRWLMQTSSRALLLYFSVPVVLVSLLSSAHRNFPATTCFVEAVLHALICGACLLTACLLLGARSESARAQRRVEQAGVVACLLAFGVAFDPVLFVLQQYAPTFAFLWPNAWIEPSASNATQYLLLGLVTIVLSNIVDRASEAPTKRASWKAKLVPLIVMWACSEMLLNEVLTVMLHKFDYLLDLWLLQRLLPVSTRLHVTFASFCMAGVICGIAWVVIALRQFFLALARHPWGKESHYINHEGCPTPRTQQREVERLILGIIACTTTLLFVVNMTALTEPEGKRVRGLQPTRVVALELLVCLTQVFWPSNLASDGSSAIDMGDAVV</sequence>
<accession>A0AB34JYB3</accession>
<feature type="transmembrane region" description="Helical" evidence="1">
    <location>
        <begin position="231"/>
        <end position="252"/>
    </location>
</feature>
<keyword evidence="1" id="KW-0812">Transmembrane</keyword>
<feature type="transmembrane region" description="Helical" evidence="1">
    <location>
        <begin position="193"/>
        <end position="210"/>
    </location>
</feature>
<dbReference type="Proteomes" id="UP001515480">
    <property type="component" value="Unassembled WGS sequence"/>
</dbReference>
<proteinExistence type="predicted"/>
<evidence type="ECO:0000313" key="3">
    <source>
        <dbReference type="Proteomes" id="UP001515480"/>
    </source>
</evidence>
<reference evidence="2 3" key="1">
    <citation type="journal article" date="2024" name="Science">
        <title>Giant polyketide synthase enzymes in the biosynthesis of giant marine polyether toxins.</title>
        <authorList>
            <person name="Fallon T.R."/>
            <person name="Shende V.V."/>
            <person name="Wierzbicki I.H."/>
            <person name="Pendleton A.L."/>
            <person name="Watervoot N.F."/>
            <person name="Auber R.P."/>
            <person name="Gonzalez D.J."/>
            <person name="Wisecaver J.H."/>
            <person name="Moore B.S."/>
        </authorList>
    </citation>
    <scope>NUCLEOTIDE SEQUENCE [LARGE SCALE GENOMIC DNA]</scope>
    <source>
        <strain evidence="2 3">12B1</strain>
    </source>
</reference>